<reference evidence="2" key="3">
    <citation type="submission" date="2025-08" db="UniProtKB">
        <authorList>
            <consortium name="Ensembl"/>
        </authorList>
    </citation>
    <scope>IDENTIFICATION</scope>
</reference>
<protein>
    <submittedName>
        <fullName evidence="2">Myelin basic protein</fullName>
    </submittedName>
</protein>
<dbReference type="AlphaFoldDB" id="A0A3B1J5F0"/>
<reference evidence="2" key="4">
    <citation type="submission" date="2025-09" db="UniProtKB">
        <authorList>
            <consortium name="Ensembl"/>
        </authorList>
    </citation>
    <scope>IDENTIFICATION</scope>
</reference>
<reference evidence="3" key="2">
    <citation type="journal article" date="2014" name="Nat. Commun.">
        <title>The cavefish genome reveals candidate genes for eye loss.</title>
        <authorList>
            <person name="McGaugh S.E."/>
            <person name="Gross J.B."/>
            <person name="Aken B."/>
            <person name="Blin M."/>
            <person name="Borowsky R."/>
            <person name="Chalopin D."/>
            <person name="Hinaux H."/>
            <person name="Jeffery W.R."/>
            <person name="Keene A."/>
            <person name="Ma L."/>
            <person name="Minx P."/>
            <person name="Murphy D."/>
            <person name="O'Quin K.E."/>
            <person name="Retaux S."/>
            <person name="Rohner N."/>
            <person name="Searle S.M."/>
            <person name="Stahl B.A."/>
            <person name="Tabin C."/>
            <person name="Volff J.N."/>
            <person name="Yoshizawa M."/>
            <person name="Warren W.C."/>
        </authorList>
    </citation>
    <scope>NUCLEOTIDE SEQUENCE [LARGE SCALE GENOMIC DNA]</scope>
    <source>
        <strain evidence="3">female</strain>
    </source>
</reference>
<feature type="compositionally biased region" description="Basic residues" evidence="1">
    <location>
        <begin position="1"/>
        <end position="12"/>
    </location>
</feature>
<dbReference type="GO" id="GO:0019911">
    <property type="term" value="F:structural constituent of myelin sheath"/>
    <property type="evidence" value="ECO:0007669"/>
    <property type="project" value="InterPro"/>
</dbReference>
<name>A0A3B1J5F0_ASTMX</name>
<dbReference type="Proteomes" id="UP000018467">
    <property type="component" value="Unassembled WGS sequence"/>
</dbReference>
<dbReference type="GeneTree" id="ENSGT00940000171486"/>
<reference evidence="3" key="1">
    <citation type="submission" date="2013-03" db="EMBL/GenBank/DDBJ databases">
        <authorList>
            <person name="Jeffery W."/>
            <person name="Warren W."/>
            <person name="Wilson R.K."/>
        </authorList>
    </citation>
    <scope>NUCLEOTIDE SEQUENCE</scope>
    <source>
        <strain evidence="3">female</strain>
    </source>
</reference>
<feature type="region of interest" description="Disordered" evidence="1">
    <location>
        <begin position="1"/>
        <end position="26"/>
    </location>
</feature>
<evidence type="ECO:0000313" key="2">
    <source>
        <dbReference type="Ensembl" id="ENSAMXP00000037502.1"/>
    </source>
</evidence>
<evidence type="ECO:0000313" key="3">
    <source>
        <dbReference type="Proteomes" id="UP000018467"/>
    </source>
</evidence>
<feature type="compositionally biased region" description="Basic residues" evidence="1">
    <location>
        <begin position="45"/>
        <end position="61"/>
    </location>
</feature>
<dbReference type="STRING" id="7994.ENSAMXP00000037502"/>
<accession>A0A3B1J5F0</accession>
<dbReference type="Bgee" id="ENSAMXG00000039889">
    <property type="expression patterns" value="Expressed in bone element and 13 other cell types or tissues"/>
</dbReference>
<dbReference type="Ensembl" id="ENSAMXT00000041686.1">
    <property type="protein sequence ID" value="ENSAMXP00000037502.1"/>
    <property type="gene ID" value="ENSAMXG00000039889.1"/>
</dbReference>
<keyword evidence="3" id="KW-1185">Reference proteome</keyword>
<evidence type="ECO:0000256" key="1">
    <source>
        <dbReference type="SAM" id="MobiDB-lite"/>
    </source>
</evidence>
<dbReference type="InParanoid" id="A0A3B1J5F0"/>
<dbReference type="Pfam" id="PF01669">
    <property type="entry name" value="Myelin_MBP"/>
    <property type="match status" value="1"/>
</dbReference>
<organism evidence="2 3">
    <name type="scientific">Astyanax mexicanus</name>
    <name type="common">Blind cave fish</name>
    <name type="synonym">Astyanax fasciatus mexicanus</name>
    <dbReference type="NCBI Taxonomy" id="7994"/>
    <lineage>
        <taxon>Eukaryota</taxon>
        <taxon>Metazoa</taxon>
        <taxon>Chordata</taxon>
        <taxon>Craniata</taxon>
        <taxon>Vertebrata</taxon>
        <taxon>Euteleostomi</taxon>
        <taxon>Actinopterygii</taxon>
        <taxon>Neopterygii</taxon>
        <taxon>Teleostei</taxon>
        <taxon>Ostariophysi</taxon>
        <taxon>Characiformes</taxon>
        <taxon>Characoidei</taxon>
        <taxon>Acestrorhamphidae</taxon>
        <taxon>Acestrorhamphinae</taxon>
        <taxon>Astyanax</taxon>
    </lineage>
</organism>
<sequence>MLHARIGARARAHTPSDNSSACADLRSRAPPLTNIYYLKQEAKHTHTHTHTHTNAREHKHTNAPARREQQRQSARTRLCRTHDPPRKPSHRTTFSGSFRGALSASPQRSAHSSPRRKGEQNAVVHFFRSIVSPAPPKSRGDQKQASAKGQKGRPADGQGTLTKIFKMGGSRTASPAKR</sequence>
<dbReference type="InterPro" id="IPR000548">
    <property type="entry name" value="Myelin_BP"/>
</dbReference>
<proteinExistence type="predicted"/>
<feature type="region of interest" description="Disordered" evidence="1">
    <location>
        <begin position="43"/>
        <end position="178"/>
    </location>
</feature>